<accession>A0ABR2R6J2</accession>
<feature type="compositionally biased region" description="Polar residues" evidence="1">
    <location>
        <begin position="18"/>
        <end position="29"/>
    </location>
</feature>
<dbReference type="EMBL" id="JBBPBN010000026">
    <property type="protein sequence ID" value="KAK9008393.1"/>
    <property type="molecule type" value="Genomic_DNA"/>
</dbReference>
<evidence type="ECO:0000313" key="3">
    <source>
        <dbReference type="Proteomes" id="UP001396334"/>
    </source>
</evidence>
<keyword evidence="3" id="KW-1185">Reference proteome</keyword>
<reference evidence="2 3" key="1">
    <citation type="journal article" date="2024" name="G3 (Bethesda)">
        <title>Genome assembly of Hibiscus sabdariffa L. provides insights into metabolisms of medicinal natural products.</title>
        <authorList>
            <person name="Kim T."/>
        </authorList>
    </citation>
    <scope>NUCLEOTIDE SEQUENCE [LARGE SCALE GENOMIC DNA]</scope>
    <source>
        <strain evidence="2">TK-2024</strain>
        <tissue evidence="2">Old leaves</tissue>
    </source>
</reference>
<gene>
    <name evidence="2" type="ORF">V6N11_075291</name>
</gene>
<evidence type="ECO:0000313" key="2">
    <source>
        <dbReference type="EMBL" id="KAK9008393.1"/>
    </source>
</evidence>
<proteinExistence type="predicted"/>
<organism evidence="2 3">
    <name type="scientific">Hibiscus sabdariffa</name>
    <name type="common">roselle</name>
    <dbReference type="NCBI Taxonomy" id="183260"/>
    <lineage>
        <taxon>Eukaryota</taxon>
        <taxon>Viridiplantae</taxon>
        <taxon>Streptophyta</taxon>
        <taxon>Embryophyta</taxon>
        <taxon>Tracheophyta</taxon>
        <taxon>Spermatophyta</taxon>
        <taxon>Magnoliopsida</taxon>
        <taxon>eudicotyledons</taxon>
        <taxon>Gunneridae</taxon>
        <taxon>Pentapetalae</taxon>
        <taxon>rosids</taxon>
        <taxon>malvids</taxon>
        <taxon>Malvales</taxon>
        <taxon>Malvaceae</taxon>
        <taxon>Malvoideae</taxon>
        <taxon>Hibiscus</taxon>
    </lineage>
</organism>
<sequence length="87" mass="10398">MAKEGKLVKKTRGPIPTTKPQADKGTQNPYYDAIDKRFSRAECLAMAERLKENPRHWHPHKRRRRRRNLVAKNPGFYREKFEKCYSI</sequence>
<dbReference type="Proteomes" id="UP001396334">
    <property type="component" value="Unassembled WGS sequence"/>
</dbReference>
<protein>
    <submittedName>
        <fullName evidence="2">Uncharacterized protein</fullName>
    </submittedName>
</protein>
<name>A0ABR2R6J2_9ROSI</name>
<evidence type="ECO:0000256" key="1">
    <source>
        <dbReference type="SAM" id="MobiDB-lite"/>
    </source>
</evidence>
<comment type="caution">
    <text evidence="2">The sequence shown here is derived from an EMBL/GenBank/DDBJ whole genome shotgun (WGS) entry which is preliminary data.</text>
</comment>
<feature type="region of interest" description="Disordered" evidence="1">
    <location>
        <begin position="1"/>
        <end position="29"/>
    </location>
</feature>